<keyword evidence="14" id="KW-0325">Glycoprotein</keyword>
<dbReference type="PANTHER" id="PTHR11920:SF505">
    <property type="entry name" value="GUANYLATE CYCLASE"/>
    <property type="match status" value="1"/>
</dbReference>
<dbReference type="SUPFAM" id="SSF55073">
    <property type="entry name" value="Nucleotide cyclase"/>
    <property type="match status" value="1"/>
</dbReference>
<feature type="domain" description="Protein kinase" evidence="23">
    <location>
        <begin position="495"/>
        <end position="768"/>
    </location>
</feature>
<dbReference type="SUPFAM" id="SSF53822">
    <property type="entry name" value="Periplasmic binding protein-like I"/>
    <property type="match status" value="1"/>
</dbReference>
<evidence type="ECO:0000256" key="21">
    <source>
        <dbReference type="SAM" id="Phobius"/>
    </source>
</evidence>
<dbReference type="PROSITE" id="PS50125">
    <property type="entry name" value="GUANYLATE_CYCLASE_2"/>
    <property type="match status" value="1"/>
</dbReference>
<keyword evidence="12" id="KW-1015">Disulfide bond</keyword>
<dbReference type="GO" id="GO:0004383">
    <property type="term" value="F:guanylate cyclase activity"/>
    <property type="evidence" value="ECO:0007669"/>
    <property type="project" value="UniProtKB-EC"/>
</dbReference>
<dbReference type="GO" id="GO:0004016">
    <property type="term" value="F:adenylate cyclase activity"/>
    <property type="evidence" value="ECO:0007669"/>
    <property type="project" value="TreeGrafter"/>
</dbReference>
<keyword evidence="7" id="KW-0547">Nucleotide-binding</keyword>
<keyword evidence="5 21" id="KW-0812">Transmembrane</keyword>
<evidence type="ECO:0000256" key="1">
    <source>
        <dbReference type="ARBA" id="ARBA00001436"/>
    </source>
</evidence>
<evidence type="ECO:0000256" key="7">
    <source>
        <dbReference type="ARBA" id="ARBA00022741"/>
    </source>
</evidence>
<dbReference type="GO" id="GO:0005524">
    <property type="term" value="F:ATP binding"/>
    <property type="evidence" value="ECO:0007669"/>
    <property type="project" value="InterPro"/>
</dbReference>
<keyword evidence="26" id="KW-1185">Reference proteome</keyword>
<dbReference type="FunFam" id="3.40.50.2300:FF:000327">
    <property type="entry name" value="Guanylate cyclase"/>
    <property type="match status" value="1"/>
</dbReference>
<evidence type="ECO:0000256" key="15">
    <source>
        <dbReference type="ARBA" id="ARBA00023239"/>
    </source>
</evidence>
<evidence type="ECO:0000313" key="26">
    <source>
        <dbReference type="Proteomes" id="UP000694680"/>
    </source>
</evidence>
<evidence type="ECO:0000256" key="10">
    <source>
        <dbReference type="ARBA" id="ARBA00023134"/>
    </source>
</evidence>
<keyword evidence="11 21" id="KW-0472">Membrane</keyword>
<keyword evidence="13" id="KW-0675">Receptor</keyword>
<dbReference type="FunFam" id="3.30.200.20:FF:001106">
    <property type="entry name" value="Guanylate cyclase"/>
    <property type="match status" value="1"/>
</dbReference>
<dbReference type="CDD" id="cd07302">
    <property type="entry name" value="CHD"/>
    <property type="match status" value="1"/>
</dbReference>
<dbReference type="InterPro" id="IPR011009">
    <property type="entry name" value="Kinase-like_dom_sf"/>
</dbReference>
<keyword evidence="8" id="KW-0892">Osteogenesis</keyword>
<comment type="catalytic activity">
    <reaction evidence="1 19">
        <text>GTP = 3',5'-cyclic GMP + diphosphate</text>
        <dbReference type="Rhea" id="RHEA:13665"/>
        <dbReference type="ChEBI" id="CHEBI:33019"/>
        <dbReference type="ChEBI" id="CHEBI:37565"/>
        <dbReference type="ChEBI" id="CHEBI:57746"/>
        <dbReference type="EC" id="4.6.1.2"/>
    </reaction>
</comment>
<dbReference type="EC" id="4.6.1.2" evidence="19"/>
<accession>A0A8C5GDK0</accession>
<dbReference type="SMART" id="SM00044">
    <property type="entry name" value="CYCc"/>
    <property type="match status" value="1"/>
</dbReference>
<dbReference type="InterPro" id="IPR028082">
    <property type="entry name" value="Peripla_BP_I"/>
</dbReference>
<keyword evidence="15 18" id="KW-0456">Lyase</keyword>
<dbReference type="Pfam" id="PF01094">
    <property type="entry name" value="ANF_receptor"/>
    <property type="match status" value="1"/>
</dbReference>
<keyword evidence="20" id="KW-0175">Coiled coil</keyword>
<reference evidence="25" key="1">
    <citation type="submission" date="2020-06" db="EMBL/GenBank/DDBJ databases">
        <authorList>
            <consortium name="Wellcome Sanger Institute Data Sharing"/>
        </authorList>
    </citation>
    <scope>NUCLEOTIDE SEQUENCE [LARGE SCALE GENOMIC DNA]</scope>
</reference>
<proteinExistence type="inferred from homology"/>
<keyword evidence="3" id="KW-1003">Cell membrane</keyword>
<dbReference type="FunFam" id="3.40.50.2300:FF:000101">
    <property type="entry name" value="Guanylate cyclase"/>
    <property type="match status" value="1"/>
</dbReference>
<organism evidence="25 26">
    <name type="scientific">Gouania willdenowi</name>
    <name type="common">Blunt-snouted clingfish</name>
    <name type="synonym">Lepadogaster willdenowi</name>
    <dbReference type="NCBI Taxonomy" id="441366"/>
    <lineage>
        <taxon>Eukaryota</taxon>
        <taxon>Metazoa</taxon>
        <taxon>Chordata</taxon>
        <taxon>Craniata</taxon>
        <taxon>Vertebrata</taxon>
        <taxon>Euteleostomi</taxon>
        <taxon>Actinopterygii</taxon>
        <taxon>Neopterygii</taxon>
        <taxon>Teleostei</taxon>
        <taxon>Neoteleostei</taxon>
        <taxon>Acanthomorphata</taxon>
        <taxon>Ovalentaria</taxon>
        <taxon>Blenniimorphae</taxon>
        <taxon>Blenniiformes</taxon>
        <taxon>Gobiesocoidei</taxon>
        <taxon>Gobiesocidae</taxon>
        <taxon>Gobiesocinae</taxon>
        <taxon>Gouania</taxon>
    </lineage>
</organism>
<feature type="chain" id="PRO_5034118930" description="Guanylate cyclase" evidence="22">
    <location>
        <begin position="47"/>
        <end position="1022"/>
    </location>
</feature>
<evidence type="ECO:0000256" key="22">
    <source>
        <dbReference type="SAM" id="SignalP"/>
    </source>
</evidence>
<dbReference type="FunFam" id="3.30.70.1230:FF:000004">
    <property type="entry name" value="Guanylate cyclase"/>
    <property type="match status" value="1"/>
</dbReference>
<dbReference type="InterPro" id="IPR018297">
    <property type="entry name" value="A/G_cyclase_CS"/>
</dbReference>
<keyword evidence="6 22" id="KW-0732">Signal</keyword>
<evidence type="ECO:0000256" key="16">
    <source>
        <dbReference type="ARBA" id="ARBA00023293"/>
    </source>
</evidence>
<dbReference type="GO" id="GO:0004672">
    <property type="term" value="F:protein kinase activity"/>
    <property type="evidence" value="ECO:0007669"/>
    <property type="project" value="InterPro"/>
</dbReference>
<keyword evidence="16 19" id="KW-0141">cGMP biosynthesis</keyword>
<keyword evidence="10" id="KW-0342">GTP-binding</keyword>
<protein>
    <recommendedName>
        <fullName evidence="19">Guanylate cyclase</fullName>
        <ecNumber evidence="19">4.6.1.2</ecNumber>
    </recommendedName>
</protein>
<dbReference type="Pfam" id="PF00211">
    <property type="entry name" value="Guanylate_cyc"/>
    <property type="match status" value="1"/>
</dbReference>
<dbReference type="Proteomes" id="UP000694680">
    <property type="component" value="Chromosome 12"/>
</dbReference>
<dbReference type="AlphaFoldDB" id="A0A8C5GDK0"/>
<evidence type="ECO:0000256" key="12">
    <source>
        <dbReference type="ARBA" id="ARBA00023157"/>
    </source>
</evidence>
<feature type="transmembrane region" description="Helical" evidence="21">
    <location>
        <begin position="233"/>
        <end position="254"/>
    </location>
</feature>
<gene>
    <name evidence="25" type="primary">npr2</name>
</gene>
<keyword evidence="9 21" id="KW-1133">Transmembrane helix</keyword>
<evidence type="ECO:0000256" key="9">
    <source>
        <dbReference type="ARBA" id="ARBA00022989"/>
    </source>
</evidence>
<evidence type="ECO:0000256" key="6">
    <source>
        <dbReference type="ARBA" id="ARBA00022729"/>
    </source>
</evidence>
<evidence type="ECO:0000256" key="2">
    <source>
        <dbReference type="ARBA" id="ARBA00004251"/>
    </source>
</evidence>
<evidence type="ECO:0000256" key="14">
    <source>
        <dbReference type="ARBA" id="ARBA00023180"/>
    </source>
</evidence>
<evidence type="ECO:0000256" key="4">
    <source>
        <dbReference type="ARBA" id="ARBA00022553"/>
    </source>
</evidence>
<dbReference type="Gene3D" id="1.10.510.10">
    <property type="entry name" value="Transferase(Phosphotransferase) domain 1"/>
    <property type="match status" value="1"/>
</dbReference>
<evidence type="ECO:0000256" key="8">
    <source>
        <dbReference type="ARBA" id="ARBA00022855"/>
    </source>
</evidence>
<evidence type="ECO:0000256" key="17">
    <source>
        <dbReference type="ARBA" id="ARBA00043880"/>
    </source>
</evidence>
<feature type="coiled-coil region" evidence="20">
    <location>
        <begin position="780"/>
        <end position="807"/>
    </location>
</feature>
<dbReference type="GO" id="GO:0005886">
    <property type="term" value="C:plasma membrane"/>
    <property type="evidence" value="ECO:0007669"/>
    <property type="project" value="UniProtKB-SubCell"/>
</dbReference>
<evidence type="ECO:0000313" key="25">
    <source>
        <dbReference type="Ensembl" id="ENSGWIP00000028731.1"/>
    </source>
</evidence>
<dbReference type="FunFam" id="1.10.510.10:FF:000270">
    <property type="entry name" value="Guanylate cyclase"/>
    <property type="match status" value="1"/>
</dbReference>
<dbReference type="GO" id="GO:0017046">
    <property type="term" value="F:peptide hormone binding"/>
    <property type="evidence" value="ECO:0007669"/>
    <property type="project" value="TreeGrafter"/>
</dbReference>
<evidence type="ECO:0000259" key="24">
    <source>
        <dbReference type="PROSITE" id="PS50125"/>
    </source>
</evidence>
<reference evidence="25" key="2">
    <citation type="submission" date="2025-08" db="UniProtKB">
        <authorList>
            <consortium name="Ensembl"/>
        </authorList>
    </citation>
    <scope>IDENTIFICATION</scope>
</reference>
<dbReference type="GO" id="GO:0001503">
    <property type="term" value="P:ossification"/>
    <property type="evidence" value="ECO:0007669"/>
    <property type="project" value="UniProtKB-KW"/>
</dbReference>
<evidence type="ECO:0000256" key="18">
    <source>
        <dbReference type="RuleBase" id="RU000405"/>
    </source>
</evidence>
<name>A0A8C5GDK0_GOUWI</name>
<dbReference type="Gene3D" id="3.30.70.1230">
    <property type="entry name" value="Nucleotide cyclase"/>
    <property type="match status" value="1"/>
</dbReference>
<keyword evidence="4" id="KW-0597">Phosphoprotein</keyword>
<evidence type="ECO:0000256" key="20">
    <source>
        <dbReference type="SAM" id="Coils"/>
    </source>
</evidence>
<dbReference type="PANTHER" id="PTHR11920">
    <property type="entry name" value="GUANYLYL CYCLASE"/>
    <property type="match status" value="1"/>
</dbReference>
<dbReference type="PROSITE" id="PS50011">
    <property type="entry name" value="PROTEIN_KINASE_DOM"/>
    <property type="match status" value="1"/>
</dbReference>
<evidence type="ECO:0000256" key="19">
    <source>
        <dbReference type="RuleBase" id="RU003431"/>
    </source>
</evidence>
<evidence type="ECO:0000256" key="5">
    <source>
        <dbReference type="ARBA" id="ARBA00022692"/>
    </source>
</evidence>
<dbReference type="Pfam" id="PF07714">
    <property type="entry name" value="PK_Tyr_Ser-Thr"/>
    <property type="match status" value="1"/>
</dbReference>
<dbReference type="GO" id="GO:0016941">
    <property type="term" value="F:natriuretic peptide receptor activity"/>
    <property type="evidence" value="ECO:0007669"/>
    <property type="project" value="TreeGrafter"/>
</dbReference>
<comment type="similarity">
    <text evidence="18">Belongs to the adenylyl cyclase class-4/guanylyl cyclase family.</text>
</comment>
<feature type="domain" description="Guanylate cyclase" evidence="24">
    <location>
        <begin position="843"/>
        <end position="973"/>
    </location>
</feature>
<sequence length="1022" mass="116190">MLRCRHPNRAPVARPVAMGSGGALRCFCLIIALSSCVCVLQPGVRGNNITVAVMLPDNHHKYPWALPRVFPAILMAHEDLHGKHQLLLGRSFNIVRYSTEDAAAGSCAESRAQVVAMDAKLYMHPDVFFGPGCVYPLASVGRFASHWRLPLFTAGGPAYGFDKRDEYRTIVRSGPSTTKLGDFANALHTHFNWTNRAVVIFHDLRHDDRPHYFLSEGIYQNLKEDMNITVENMVTQVNIVFGICVLLTVVYICGPLETFLNIMKLFYTEIQDPENYAIFYLDVFAESLTDRKPWTNPDSDWADAIQVFKSVFVITYRPPDNPEYKDFQRKLHTRAMKEFGVHLEPSLMDYIAGSFYDGFVLYAMALQETLAEGGAQNDGINITMRTQNRNFWGKRISSRTWQVSLGFFLIVISLAVETSALHHGSCSPTPIDFLFVKCFACNLYHAVQVDVNSIFYPCRCRKLKLEKELAGMLWRIRWEDLQFESPNKYHKRAGSRLTLSQRGSSYGSLITAHGKYQLFAKTGYFKGNLVAIKHVNKKRIELTRQVLLELKHMRDIQFNHLTRFIGACIDPPNICIVTEYCPRGSLQDILENESINLDWMFRYSLINDIVKGMNYLHNSYFGCHGNLKSSNCVVDSRFVLKITDYGLASFRSSCENDDSHSLYAMKLWTAPELLIYDRHPPQGTQKGDVYSFGIILQEIALRNGPFYVEGMDLSPKEIVQKVRNGQKPYFRPTTDNRCHSEELTILMEGCWAEDPAERADFSHIKIYMAKLNKEGSTSILNNLLSRMEQYANNLENLVEERTQAYLEEKRKAENLLYQILPHSVAEQLKRGETVQAEAFDSVTIYFSDIVGFTSMSAESTPLQVVTLLNDLYTCFDAIIDNFDVYKVETIGDAYMVVSGLPVRNGKLHAREIAGMSLALLEQVKTFKIRHRPNDQLRLRIGIHTGPVCAGVVGLKMPRYCLFGDTVNTASRMESNGEALKIHLSSATKEVLDEFGYFDLQLRGDVEMKVSTFVWLLINPCTF</sequence>
<dbReference type="SUPFAM" id="SSF56112">
    <property type="entry name" value="Protein kinase-like (PK-like)"/>
    <property type="match status" value="1"/>
</dbReference>
<dbReference type="InterPro" id="IPR029787">
    <property type="entry name" value="Nucleotide_cyclase"/>
</dbReference>
<comment type="function">
    <text evidence="17">Receptor for the C-type natriuretic peptide NPPC/CNP hormone. Has guanylate cyclase activity upon binding of its ligand. May play a role in the regulation of skeletal growth.</text>
</comment>
<reference evidence="25" key="3">
    <citation type="submission" date="2025-09" db="UniProtKB">
        <authorList>
            <consortium name="Ensembl"/>
        </authorList>
    </citation>
    <scope>IDENTIFICATION</scope>
</reference>
<evidence type="ECO:0000256" key="3">
    <source>
        <dbReference type="ARBA" id="ARBA00022475"/>
    </source>
</evidence>
<dbReference type="InterPro" id="IPR000719">
    <property type="entry name" value="Prot_kinase_dom"/>
</dbReference>
<evidence type="ECO:0000259" key="23">
    <source>
        <dbReference type="PROSITE" id="PS50011"/>
    </source>
</evidence>
<feature type="signal peptide" evidence="22">
    <location>
        <begin position="1"/>
        <end position="46"/>
    </location>
</feature>
<dbReference type="InterPro" id="IPR001170">
    <property type="entry name" value="ANPR/GUC"/>
</dbReference>
<dbReference type="GO" id="GO:0007168">
    <property type="term" value="P:receptor guanylyl cyclase signaling pathway"/>
    <property type="evidence" value="ECO:0007669"/>
    <property type="project" value="TreeGrafter"/>
</dbReference>
<evidence type="ECO:0000256" key="11">
    <source>
        <dbReference type="ARBA" id="ARBA00023136"/>
    </source>
</evidence>
<dbReference type="PRINTS" id="PR00255">
    <property type="entry name" value="NATPEPTIDER"/>
</dbReference>
<evidence type="ECO:0000256" key="13">
    <source>
        <dbReference type="ARBA" id="ARBA00023170"/>
    </source>
</evidence>
<dbReference type="GO" id="GO:0005525">
    <property type="term" value="F:GTP binding"/>
    <property type="evidence" value="ECO:0007669"/>
    <property type="project" value="UniProtKB-KW"/>
</dbReference>
<dbReference type="PROSITE" id="PS00452">
    <property type="entry name" value="GUANYLATE_CYCLASE_1"/>
    <property type="match status" value="1"/>
</dbReference>
<comment type="subcellular location">
    <subcellularLocation>
        <location evidence="2">Cell membrane</location>
        <topology evidence="2">Single-pass type I membrane protein</topology>
    </subcellularLocation>
</comment>
<dbReference type="InterPro" id="IPR001245">
    <property type="entry name" value="Ser-Thr/Tyr_kinase_cat_dom"/>
</dbReference>
<dbReference type="Gene3D" id="3.40.50.2300">
    <property type="match status" value="2"/>
</dbReference>
<dbReference type="GO" id="GO:0035556">
    <property type="term" value="P:intracellular signal transduction"/>
    <property type="evidence" value="ECO:0007669"/>
    <property type="project" value="InterPro"/>
</dbReference>
<dbReference type="InterPro" id="IPR050401">
    <property type="entry name" value="Cyclic_nucleotide_synthase"/>
</dbReference>
<dbReference type="InterPro" id="IPR001054">
    <property type="entry name" value="A/G_cyclase"/>
</dbReference>
<dbReference type="InterPro" id="IPR001828">
    <property type="entry name" value="ANF_lig-bd_rcpt"/>
</dbReference>
<dbReference type="CDD" id="cd14042">
    <property type="entry name" value="PK_GC-A_B"/>
    <property type="match status" value="1"/>
</dbReference>
<dbReference type="Ensembl" id="ENSGWIT00000031331.1">
    <property type="protein sequence ID" value="ENSGWIP00000028731.1"/>
    <property type="gene ID" value="ENSGWIG00000013224.1"/>
</dbReference>